<keyword evidence="5" id="KW-0864">Zinc transport</keyword>
<comment type="similarity">
    <text evidence="2">Belongs to the cation diffusion facilitator (CDF) transporter (TC 2.A.4) family. SLC30A subfamily.</text>
</comment>
<protein>
    <submittedName>
        <fullName evidence="12">Cobalt transporter</fullName>
    </submittedName>
</protein>
<dbReference type="InterPro" id="IPR027470">
    <property type="entry name" value="Cation_efflux_CTD"/>
</dbReference>
<comment type="caution">
    <text evidence="12">The sequence shown here is derived from an EMBL/GenBank/DDBJ whole genome shotgun (WGS) entry which is preliminary data.</text>
</comment>
<dbReference type="PANTHER" id="PTHR11562:SF17">
    <property type="entry name" value="RE54080P-RELATED"/>
    <property type="match status" value="1"/>
</dbReference>
<evidence type="ECO:0000256" key="4">
    <source>
        <dbReference type="ARBA" id="ARBA00022692"/>
    </source>
</evidence>
<dbReference type="PANTHER" id="PTHR11562">
    <property type="entry name" value="CATION EFFLUX PROTEIN/ ZINC TRANSPORTER"/>
    <property type="match status" value="1"/>
</dbReference>
<dbReference type="SUPFAM" id="SSF160240">
    <property type="entry name" value="Cation efflux protein cytoplasmic domain-like"/>
    <property type="match status" value="1"/>
</dbReference>
<evidence type="ECO:0000256" key="6">
    <source>
        <dbReference type="ARBA" id="ARBA00022989"/>
    </source>
</evidence>
<feature type="domain" description="Cation efflux protein cytoplasmic" evidence="11">
    <location>
        <begin position="222"/>
        <end position="292"/>
    </location>
</feature>
<dbReference type="NCBIfam" id="TIGR01297">
    <property type="entry name" value="CDF"/>
    <property type="match status" value="1"/>
</dbReference>
<feature type="transmembrane region" description="Helical" evidence="9">
    <location>
        <begin position="80"/>
        <end position="103"/>
    </location>
</feature>
<evidence type="ECO:0000256" key="1">
    <source>
        <dbReference type="ARBA" id="ARBA00004141"/>
    </source>
</evidence>
<dbReference type="InterPro" id="IPR027469">
    <property type="entry name" value="Cation_efflux_TMD_sf"/>
</dbReference>
<evidence type="ECO:0000256" key="8">
    <source>
        <dbReference type="ARBA" id="ARBA00023136"/>
    </source>
</evidence>
<reference evidence="12 13" key="1">
    <citation type="submission" date="2021-12" db="EMBL/GenBank/DDBJ databases">
        <title>Genome sequencing of bacteria with rrn-lacking chromosome and rrn-plasmid.</title>
        <authorList>
            <person name="Anda M."/>
            <person name="Iwasaki W."/>
        </authorList>
    </citation>
    <scope>NUCLEOTIDE SEQUENCE [LARGE SCALE GENOMIC DNA]</scope>
    <source>
        <strain evidence="12 13">NBRC 15940</strain>
    </source>
</reference>
<dbReference type="InterPro" id="IPR050681">
    <property type="entry name" value="CDF/SLC30A"/>
</dbReference>
<proteinExistence type="inferred from homology"/>
<dbReference type="GO" id="GO:0005886">
    <property type="term" value="C:plasma membrane"/>
    <property type="evidence" value="ECO:0007669"/>
    <property type="project" value="TreeGrafter"/>
</dbReference>
<dbReference type="InterPro" id="IPR002524">
    <property type="entry name" value="Cation_efflux"/>
</dbReference>
<evidence type="ECO:0000259" key="11">
    <source>
        <dbReference type="Pfam" id="PF16916"/>
    </source>
</evidence>
<organism evidence="12 13">
    <name type="scientific">Persicobacter diffluens</name>
    <dbReference type="NCBI Taxonomy" id="981"/>
    <lineage>
        <taxon>Bacteria</taxon>
        <taxon>Pseudomonadati</taxon>
        <taxon>Bacteroidota</taxon>
        <taxon>Cytophagia</taxon>
        <taxon>Cytophagales</taxon>
        <taxon>Persicobacteraceae</taxon>
        <taxon>Persicobacter</taxon>
    </lineage>
</organism>
<evidence type="ECO:0000313" key="13">
    <source>
        <dbReference type="Proteomes" id="UP001310022"/>
    </source>
</evidence>
<feature type="domain" description="Cation efflux protein transmembrane" evidence="10">
    <location>
        <begin position="19"/>
        <end position="212"/>
    </location>
</feature>
<evidence type="ECO:0000313" key="12">
    <source>
        <dbReference type="EMBL" id="GJM61647.1"/>
    </source>
</evidence>
<dbReference type="Proteomes" id="UP001310022">
    <property type="component" value="Unassembled WGS sequence"/>
</dbReference>
<dbReference type="SUPFAM" id="SSF161111">
    <property type="entry name" value="Cation efflux protein transmembrane domain-like"/>
    <property type="match status" value="1"/>
</dbReference>
<dbReference type="InterPro" id="IPR036837">
    <property type="entry name" value="Cation_efflux_CTD_sf"/>
</dbReference>
<sequence>MSHHHGHHHHHHALNGKNLFLTILLNIGITVVQIVVAVLTGSLALLTDAAHNFSDAMSIVISWLANLFSKKQPDQHATYGYYRVEILSALVNGISLLIIAGVLLYESLTTLISGKESIADPEWILAAAAFSVVANGLSLLLLHHDAKGSLNIKSAYLHLLTDLMTSIAVIIGAGAMWAFQWYWVDALIATAISFYLLYSCYPLLKKCYQIIMQMSPQKVEPSYINELARTVKGVISLHDVHMWQLNENQNMMEAHVVLDNNYDLVTTNEIIDKLKKTLDKEFNLAHITLQPEAKECPAGKCAMHPEGHHHHSK</sequence>
<evidence type="ECO:0000256" key="2">
    <source>
        <dbReference type="ARBA" id="ARBA00008873"/>
    </source>
</evidence>
<keyword evidence="8 9" id="KW-0472">Membrane</keyword>
<dbReference type="GO" id="GO:0005385">
    <property type="term" value="F:zinc ion transmembrane transporter activity"/>
    <property type="evidence" value="ECO:0007669"/>
    <property type="project" value="TreeGrafter"/>
</dbReference>
<dbReference type="InterPro" id="IPR058533">
    <property type="entry name" value="Cation_efflux_TM"/>
</dbReference>
<feature type="transmembrane region" description="Helical" evidence="9">
    <location>
        <begin position="20"/>
        <end position="43"/>
    </location>
</feature>
<evidence type="ECO:0000259" key="10">
    <source>
        <dbReference type="Pfam" id="PF01545"/>
    </source>
</evidence>
<evidence type="ECO:0000256" key="5">
    <source>
        <dbReference type="ARBA" id="ARBA00022906"/>
    </source>
</evidence>
<comment type="subcellular location">
    <subcellularLocation>
        <location evidence="1">Membrane</location>
        <topology evidence="1">Multi-pass membrane protein</topology>
    </subcellularLocation>
</comment>
<keyword evidence="7" id="KW-0406">Ion transport</keyword>
<feature type="transmembrane region" description="Helical" evidence="9">
    <location>
        <begin position="155"/>
        <end position="175"/>
    </location>
</feature>
<evidence type="ECO:0000256" key="7">
    <source>
        <dbReference type="ARBA" id="ARBA00023065"/>
    </source>
</evidence>
<keyword evidence="6 9" id="KW-1133">Transmembrane helix</keyword>
<dbReference type="Gene3D" id="3.30.70.1350">
    <property type="entry name" value="Cation efflux protein, cytoplasmic domain"/>
    <property type="match status" value="1"/>
</dbReference>
<name>A0AAN5AKA0_9BACT</name>
<evidence type="ECO:0000256" key="3">
    <source>
        <dbReference type="ARBA" id="ARBA00022448"/>
    </source>
</evidence>
<feature type="transmembrane region" description="Helical" evidence="9">
    <location>
        <begin position="181"/>
        <end position="204"/>
    </location>
</feature>
<evidence type="ECO:0000256" key="9">
    <source>
        <dbReference type="SAM" id="Phobius"/>
    </source>
</evidence>
<keyword evidence="5" id="KW-0862">Zinc</keyword>
<keyword evidence="4 9" id="KW-0812">Transmembrane</keyword>
<keyword evidence="3" id="KW-0813">Transport</keyword>
<dbReference type="Pfam" id="PF16916">
    <property type="entry name" value="ZT_dimer"/>
    <property type="match status" value="1"/>
</dbReference>
<dbReference type="Gene3D" id="1.20.1510.10">
    <property type="entry name" value="Cation efflux protein transmembrane domain"/>
    <property type="match status" value="1"/>
</dbReference>
<dbReference type="Pfam" id="PF01545">
    <property type="entry name" value="Cation_efflux"/>
    <property type="match status" value="1"/>
</dbReference>
<feature type="transmembrane region" description="Helical" evidence="9">
    <location>
        <begin position="123"/>
        <end position="143"/>
    </location>
</feature>
<keyword evidence="13" id="KW-1185">Reference proteome</keyword>
<dbReference type="RefSeq" id="WP_338237145.1">
    <property type="nucleotide sequence ID" value="NZ_BQKE01000001.1"/>
</dbReference>
<gene>
    <name evidence="12" type="primary">czcD</name>
    <name evidence="12" type="ORF">PEDI_21990</name>
</gene>
<dbReference type="AlphaFoldDB" id="A0AAN5AKA0"/>
<accession>A0AAN5AKA0</accession>
<dbReference type="EMBL" id="BQKE01000001">
    <property type="protein sequence ID" value="GJM61647.1"/>
    <property type="molecule type" value="Genomic_DNA"/>
</dbReference>